<keyword evidence="2" id="KW-0812">Transmembrane</keyword>
<evidence type="ECO:0000313" key="4">
    <source>
        <dbReference type="Proteomes" id="UP000070544"/>
    </source>
</evidence>
<dbReference type="AlphaFoldDB" id="A0A139AM93"/>
<sequence length="143" mass="16474">MIVRHFKSRIIPSPIAHRSFLDAARWTPRHGHQPQSAHLSTEYPSQPLSWRQKYGYPIINFFLWTSLTVLGLEYVYTVWDMEDEKIKFRDRIGELEKRLGDSKTEKQRVLSELASSTPTNSRTTDVSVQKQPSGGLCGWLAGK</sequence>
<dbReference type="OrthoDB" id="2120024at2759"/>
<accession>A0A139AM93</accession>
<feature type="compositionally biased region" description="Polar residues" evidence="1">
    <location>
        <begin position="113"/>
        <end position="130"/>
    </location>
</feature>
<organism evidence="3 4">
    <name type="scientific">Gonapodya prolifera (strain JEL478)</name>
    <name type="common">Monoblepharis prolifera</name>
    <dbReference type="NCBI Taxonomy" id="1344416"/>
    <lineage>
        <taxon>Eukaryota</taxon>
        <taxon>Fungi</taxon>
        <taxon>Fungi incertae sedis</taxon>
        <taxon>Chytridiomycota</taxon>
        <taxon>Chytridiomycota incertae sedis</taxon>
        <taxon>Monoblepharidomycetes</taxon>
        <taxon>Monoblepharidales</taxon>
        <taxon>Gonapodyaceae</taxon>
        <taxon>Gonapodya</taxon>
    </lineage>
</organism>
<evidence type="ECO:0000313" key="3">
    <source>
        <dbReference type="EMBL" id="KXS17633.1"/>
    </source>
</evidence>
<evidence type="ECO:0000256" key="1">
    <source>
        <dbReference type="SAM" id="MobiDB-lite"/>
    </source>
</evidence>
<protein>
    <submittedName>
        <fullName evidence="3">Uncharacterized protein</fullName>
    </submittedName>
</protein>
<keyword evidence="2" id="KW-1133">Transmembrane helix</keyword>
<proteinExistence type="predicted"/>
<name>A0A139AM93_GONPJ</name>
<dbReference type="Proteomes" id="UP000070544">
    <property type="component" value="Unassembled WGS sequence"/>
</dbReference>
<feature type="transmembrane region" description="Helical" evidence="2">
    <location>
        <begin position="54"/>
        <end position="79"/>
    </location>
</feature>
<feature type="region of interest" description="Disordered" evidence="1">
    <location>
        <begin position="106"/>
        <end position="130"/>
    </location>
</feature>
<dbReference type="EMBL" id="KQ965746">
    <property type="protein sequence ID" value="KXS17633.1"/>
    <property type="molecule type" value="Genomic_DNA"/>
</dbReference>
<keyword evidence="2" id="KW-0472">Membrane</keyword>
<evidence type="ECO:0000256" key="2">
    <source>
        <dbReference type="SAM" id="Phobius"/>
    </source>
</evidence>
<keyword evidence="4" id="KW-1185">Reference proteome</keyword>
<gene>
    <name evidence="3" type="ORF">M427DRAFT_133424</name>
</gene>
<reference evidence="3 4" key="1">
    <citation type="journal article" date="2015" name="Genome Biol. Evol.">
        <title>Phylogenomic analyses indicate that early fungi evolved digesting cell walls of algal ancestors of land plants.</title>
        <authorList>
            <person name="Chang Y."/>
            <person name="Wang S."/>
            <person name="Sekimoto S."/>
            <person name="Aerts A.L."/>
            <person name="Choi C."/>
            <person name="Clum A."/>
            <person name="LaButti K.M."/>
            <person name="Lindquist E.A."/>
            <person name="Yee Ngan C."/>
            <person name="Ohm R.A."/>
            <person name="Salamov A.A."/>
            <person name="Grigoriev I.V."/>
            <person name="Spatafora J.W."/>
            <person name="Berbee M.L."/>
        </authorList>
    </citation>
    <scope>NUCLEOTIDE SEQUENCE [LARGE SCALE GENOMIC DNA]</scope>
    <source>
        <strain evidence="3 4">JEL478</strain>
    </source>
</reference>